<reference evidence="3 4" key="1">
    <citation type="submission" date="2024-08" db="EMBL/GenBank/DDBJ databases">
        <authorList>
            <person name="Lu H."/>
        </authorList>
    </citation>
    <scope>NUCLEOTIDE SEQUENCE [LARGE SCALE GENOMIC DNA]</scope>
    <source>
        <strain evidence="3 4">LYH14W</strain>
    </source>
</reference>
<evidence type="ECO:0000259" key="2">
    <source>
        <dbReference type="Pfam" id="PF13439"/>
    </source>
</evidence>
<dbReference type="EMBL" id="JBIGHV010000007">
    <property type="protein sequence ID" value="MFG6431933.1"/>
    <property type="molecule type" value="Genomic_DNA"/>
</dbReference>
<accession>A0ABW7F999</accession>
<gene>
    <name evidence="3" type="ORF">ACG00Y_18570</name>
</gene>
<evidence type="ECO:0000259" key="1">
    <source>
        <dbReference type="Pfam" id="PF00534"/>
    </source>
</evidence>
<organism evidence="3 4">
    <name type="scientific">Pelomonas parva</name>
    <dbReference type="NCBI Taxonomy" id="3299032"/>
    <lineage>
        <taxon>Bacteria</taxon>
        <taxon>Pseudomonadati</taxon>
        <taxon>Pseudomonadota</taxon>
        <taxon>Betaproteobacteria</taxon>
        <taxon>Burkholderiales</taxon>
        <taxon>Sphaerotilaceae</taxon>
        <taxon>Roseateles</taxon>
    </lineage>
</organism>
<dbReference type="Pfam" id="PF13439">
    <property type="entry name" value="Glyco_transf_4"/>
    <property type="match status" value="1"/>
</dbReference>
<comment type="caution">
    <text evidence="3">The sequence shown here is derived from an EMBL/GenBank/DDBJ whole genome shotgun (WGS) entry which is preliminary data.</text>
</comment>
<dbReference type="RefSeq" id="WP_394481402.1">
    <property type="nucleotide sequence ID" value="NZ_JBIGHV010000007.1"/>
</dbReference>
<dbReference type="EC" id="2.4.-.-" evidence="3"/>
<sequence length="377" mass="41122">MKTLQLTKFYPPVFGGIETATYELAEGLVARGHPTDVLCANTSLRTVRDHYGPVAVTRTGSYAKLLSTSLSPALVSELAKVRRQHEIVHVHLPNPMANVALQLARPTGKVVLHWHSDIINQARAIKLYEPLQASMLRRADAIIATSLPYAEASPWLAAHRHKVHVVPLGIRAERLHQATTGLAEARAALRRRHGARPIVFSIGRMATYKGFEILIDAARSLDPDTLVLVGGGGELLDTHRQRVRELGLEQRVVFTGRLSDLEVAAHMAEASVFCLPSTNRAEAFGMVLLEAMQAGLPIVATRIAGSGVPWVNADGETGINAEVNDPASLATALRQLVADPALARRMGDAGRRRFDIHFTADRMVEQTLEVYRRVLAA</sequence>
<name>A0ABW7F999_9BURK</name>
<feature type="domain" description="Glycosyl transferase family 1" evidence="1">
    <location>
        <begin position="195"/>
        <end position="353"/>
    </location>
</feature>
<dbReference type="GO" id="GO:0016757">
    <property type="term" value="F:glycosyltransferase activity"/>
    <property type="evidence" value="ECO:0007669"/>
    <property type="project" value="UniProtKB-KW"/>
</dbReference>
<dbReference type="SUPFAM" id="SSF53756">
    <property type="entry name" value="UDP-Glycosyltransferase/glycogen phosphorylase"/>
    <property type="match status" value="1"/>
</dbReference>
<evidence type="ECO:0000313" key="4">
    <source>
        <dbReference type="Proteomes" id="UP001606210"/>
    </source>
</evidence>
<keyword evidence="3" id="KW-0808">Transferase</keyword>
<protein>
    <submittedName>
        <fullName evidence="3">Glycosyltransferase</fullName>
        <ecNumber evidence="3">2.4.-.-</ecNumber>
    </submittedName>
</protein>
<feature type="domain" description="Glycosyltransferase subfamily 4-like N-terminal" evidence="2">
    <location>
        <begin position="14"/>
        <end position="174"/>
    </location>
</feature>
<dbReference type="PANTHER" id="PTHR12526">
    <property type="entry name" value="GLYCOSYLTRANSFERASE"/>
    <property type="match status" value="1"/>
</dbReference>
<dbReference type="Proteomes" id="UP001606210">
    <property type="component" value="Unassembled WGS sequence"/>
</dbReference>
<dbReference type="Pfam" id="PF00534">
    <property type="entry name" value="Glycos_transf_1"/>
    <property type="match status" value="1"/>
</dbReference>
<dbReference type="InterPro" id="IPR028098">
    <property type="entry name" value="Glyco_trans_4-like_N"/>
</dbReference>
<dbReference type="InterPro" id="IPR001296">
    <property type="entry name" value="Glyco_trans_1"/>
</dbReference>
<dbReference type="PANTHER" id="PTHR12526:SF627">
    <property type="entry name" value="D-RHAMNOSYLTRANSFERASE WBPZ"/>
    <property type="match status" value="1"/>
</dbReference>
<evidence type="ECO:0000313" key="3">
    <source>
        <dbReference type="EMBL" id="MFG6431933.1"/>
    </source>
</evidence>
<keyword evidence="3" id="KW-0328">Glycosyltransferase</keyword>
<proteinExistence type="predicted"/>
<dbReference type="Gene3D" id="3.40.50.2000">
    <property type="entry name" value="Glycogen Phosphorylase B"/>
    <property type="match status" value="2"/>
</dbReference>
<keyword evidence="4" id="KW-1185">Reference proteome</keyword>